<evidence type="ECO:0000313" key="3">
    <source>
        <dbReference type="Proteomes" id="UP000027265"/>
    </source>
</evidence>
<proteinExistence type="predicted"/>
<dbReference type="InParanoid" id="A0A067QAE3"/>
<gene>
    <name evidence="2" type="ORF">JAAARDRAFT_205592</name>
</gene>
<organism evidence="2 3">
    <name type="scientific">Jaapia argillacea MUCL 33604</name>
    <dbReference type="NCBI Taxonomy" id="933084"/>
    <lineage>
        <taxon>Eukaryota</taxon>
        <taxon>Fungi</taxon>
        <taxon>Dikarya</taxon>
        <taxon>Basidiomycota</taxon>
        <taxon>Agaricomycotina</taxon>
        <taxon>Agaricomycetes</taxon>
        <taxon>Agaricomycetidae</taxon>
        <taxon>Jaapiales</taxon>
        <taxon>Jaapiaceae</taxon>
        <taxon>Jaapia</taxon>
    </lineage>
</organism>
<dbReference type="Proteomes" id="UP000027265">
    <property type="component" value="Unassembled WGS sequence"/>
</dbReference>
<accession>A0A067QAE3</accession>
<keyword evidence="3" id="KW-1185">Reference proteome</keyword>
<dbReference type="OrthoDB" id="3248529at2759"/>
<dbReference type="HOGENOM" id="CLU_021983_1_0_1"/>
<dbReference type="EMBL" id="KL197715">
    <property type="protein sequence ID" value="KDQ59561.1"/>
    <property type="molecule type" value="Genomic_DNA"/>
</dbReference>
<evidence type="ECO:0000256" key="1">
    <source>
        <dbReference type="SAM" id="MobiDB-lite"/>
    </source>
</evidence>
<feature type="region of interest" description="Disordered" evidence="1">
    <location>
        <begin position="62"/>
        <end position="89"/>
    </location>
</feature>
<protein>
    <submittedName>
        <fullName evidence="2">Uncharacterized protein</fullName>
    </submittedName>
</protein>
<reference evidence="3" key="1">
    <citation type="journal article" date="2014" name="Proc. Natl. Acad. Sci. U.S.A.">
        <title>Extensive sampling of basidiomycete genomes demonstrates inadequacy of the white-rot/brown-rot paradigm for wood decay fungi.</title>
        <authorList>
            <person name="Riley R."/>
            <person name="Salamov A.A."/>
            <person name="Brown D.W."/>
            <person name="Nagy L.G."/>
            <person name="Floudas D."/>
            <person name="Held B.W."/>
            <person name="Levasseur A."/>
            <person name="Lombard V."/>
            <person name="Morin E."/>
            <person name="Otillar R."/>
            <person name="Lindquist E.A."/>
            <person name="Sun H."/>
            <person name="LaButti K.M."/>
            <person name="Schmutz J."/>
            <person name="Jabbour D."/>
            <person name="Luo H."/>
            <person name="Baker S.E."/>
            <person name="Pisabarro A.G."/>
            <person name="Walton J.D."/>
            <person name="Blanchette R.A."/>
            <person name="Henrissat B."/>
            <person name="Martin F."/>
            <person name="Cullen D."/>
            <person name="Hibbett D.S."/>
            <person name="Grigoriev I.V."/>
        </authorList>
    </citation>
    <scope>NUCLEOTIDE SEQUENCE [LARGE SCALE GENOMIC DNA]</scope>
    <source>
        <strain evidence="3">MUCL 33604</strain>
    </source>
</reference>
<name>A0A067QAE3_9AGAM</name>
<evidence type="ECO:0000313" key="2">
    <source>
        <dbReference type="EMBL" id="KDQ59561.1"/>
    </source>
</evidence>
<dbReference type="AlphaFoldDB" id="A0A067QAE3"/>
<sequence>MTDTANAEAVRARAAACQAIVDDCVAGKFPIGDALTKLQAAGATPSEGEGHIRQIEALIAQSKAPQEPPAGEEESVPTRESTPDGLERDELAAFRRRRDDAEATAELRAAELKQRAIEKAAWEVLRLRALNAQSSADDQNQLDSSSFSRFLDLSMPFGTRTSNVTAAIVAGAPHLADLVVVSGDEHIRETWKLRQHYSKDKILDGVVDLMQQLQLSEPIPRSLWRDIIQERYVNFEKLHASMDPGYDHRDEPKDFHGGFALVKKDQASAKKALTSEGHWIRVFGAWAVAVGTLYPHRIKELDVYRGIVMELFHASPANIQLAIRFDADVRDRYSKNPFHMDDRNRVQVALFTQMCASPSSPFIGQKRASSFTPGPSKRAAQVCDNWNNGVCVEPCRAKLHSKLVAERELATVLGQAVVAAEGPKTLSSSPRPPKRKAFEFTDVPSFHRGFAWGSSSPNNISPAALYTESAPPLPSPPQHLLDDPIIKFALKQNKHHMKVETPFDISAFEGLLSDHPNPLFVQSVIHGLRHGFYPFDDGEWKVELDDPSDNFSVSEDDLAAIRAYRDQEVAAGHWSGPIGKLLPGMKISPMFVNWRNDKPRIITDHSASGLNDGIPIQDGKVRYDDMRDFGACLHHARKENPDVPLVLFKSDVASAFLNLLAHPLWQLRQVVMVDGALQIVHQLVFGNRASPRIWCAVSGLLCWLGVRKLKIYGLHIYMDDFFGWDYAGNFIWFHGSYRPGGQQTR</sequence>